<accession>A0A2B7XSS6</accession>
<dbReference type="Proteomes" id="UP000224634">
    <property type="component" value="Unassembled WGS sequence"/>
</dbReference>
<evidence type="ECO:0000313" key="4">
    <source>
        <dbReference type="Proteomes" id="UP000224634"/>
    </source>
</evidence>
<dbReference type="STRING" id="1447883.A0A2B7XSS6"/>
<dbReference type="GO" id="GO:0016787">
    <property type="term" value="F:hydrolase activity"/>
    <property type="evidence" value="ECO:0007669"/>
    <property type="project" value="InterPro"/>
</dbReference>
<feature type="domain" description="SGNH hydrolase-type esterase" evidence="2">
    <location>
        <begin position="32"/>
        <end position="206"/>
    </location>
</feature>
<evidence type="ECO:0000259" key="2">
    <source>
        <dbReference type="Pfam" id="PF13472"/>
    </source>
</evidence>
<dbReference type="OrthoDB" id="5041285at2759"/>
<name>A0A2B7XSS6_POLH7</name>
<dbReference type="InterPro" id="IPR013830">
    <property type="entry name" value="SGNH_hydro"/>
</dbReference>
<reference evidence="3 4" key="1">
    <citation type="submission" date="2017-10" db="EMBL/GenBank/DDBJ databases">
        <title>Comparative genomics in systemic dimorphic fungi from Ajellomycetaceae.</title>
        <authorList>
            <person name="Munoz J.F."/>
            <person name="Mcewen J.G."/>
            <person name="Clay O.K."/>
            <person name="Cuomo C.A."/>
        </authorList>
    </citation>
    <scope>NUCLEOTIDE SEQUENCE [LARGE SCALE GENOMIC DNA]</scope>
    <source>
        <strain evidence="3 4">UAMH7299</strain>
    </source>
</reference>
<dbReference type="EMBL" id="PDNA01000123">
    <property type="protein sequence ID" value="PGH12040.1"/>
    <property type="molecule type" value="Genomic_DNA"/>
</dbReference>
<dbReference type="CDD" id="cd01821">
    <property type="entry name" value="Rhamnogalacturan_acetylesterase_like"/>
    <property type="match status" value="1"/>
</dbReference>
<keyword evidence="1" id="KW-0732">Signal</keyword>
<feature type="signal peptide" evidence="1">
    <location>
        <begin position="1"/>
        <end position="23"/>
    </location>
</feature>
<dbReference type="SUPFAM" id="SSF52266">
    <property type="entry name" value="SGNH hydrolase"/>
    <property type="match status" value="1"/>
</dbReference>
<dbReference type="Gene3D" id="3.40.50.1110">
    <property type="entry name" value="SGNH hydrolase"/>
    <property type="match status" value="1"/>
</dbReference>
<keyword evidence="4" id="KW-1185">Reference proteome</keyword>
<gene>
    <name evidence="3" type="ORF">AJ80_06859</name>
</gene>
<feature type="chain" id="PRO_5012654242" description="SGNH hydrolase-type esterase domain-containing protein" evidence="1">
    <location>
        <begin position="24"/>
        <end position="247"/>
    </location>
</feature>
<dbReference type="InterPro" id="IPR037459">
    <property type="entry name" value="RhgT-like"/>
</dbReference>
<evidence type="ECO:0000313" key="3">
    <source>
        <dbReference type="EMBL" id="PGH12040.1"/>
    </source>
</evidence>
<sequence length="247" mass="26200">MLLSSYILPAIVWLGAGSINAQALPPAFFLAGDSTTAPDGGWGDAFVASLTNGATGANFGASGRTTSSFRSDGYWDKVLTAVAQSAASSQHRPYVTIQFGHNDQKTEAGLAVFVRNLVTMDSEVRAAGGQTIFLTSLSRRKYSGGRVVDDLENVRDLTIQAAQQSGGAMWADLNVRSRGYLDSIGEENAMTYNLAPDDRTHLNEAGGIVFAGMVGVLLEELVGGLGDYIRIDDGLVRALESGSYYYP</sequence>
<dbReference type="AlphaFoldDB" id="A0A2B7XSS6"/>
<evidence type="ECO:0000256" key="1">
    <source>
        <dbReference type="SAM" id="SignalP"/>
    </source>
</evidence>
<protein>
    <recommendedName>
        <fullName evidence="2">SGNH hydrolase-type esterase domain-containing protein</fullName>
    </recommendedName>
</protein>
<comment type="caution">
    <text evidence="3">The sequence shown here is derived from an EMBL/GenBank/DDBJ whole genome shotgun (WGS) entry which is preliminary data.</text>
</comment>
<proteinExistence type="predicted"/>
<dbReference type="PANTHER" id="PTHR43695:SF2">
    <property type="entry name" value="PUTATIVE (AFU_ORTHOLOGUE AFUA_2G17250)-RELATED"/>
    <property type="match status" value="1"/>
</dbReference>
<dbReference type="InterPro" id="IPR036514">
    <property type="entry name" value="SGNH_hydro_sf"/>
</dbReference>
<dbReference type="Pfam" id="PF13472">
    <property type="entry name" value="Lipase_GDSL_2"/>
    <property type="match status" value="1"/>
</dbReference>
<organism evidence="3 4">
    <name type="scientific">Polytolypa hystricis (strain UAMH7299)</name>
    <dbReference type="NCBI Taxonomy" id="1447883"/>
    <lineage>
        <taxon>Eukaryota</taxon>
        <taxon>Fungi</taxon>
        <taxon>Dikarya</taxon>
        <taxon>Ascomycota</taxon>
        <taxon>Pezizomycotina</taxon>
        <taxon>Eurotiomycetes</taxon>
        <taxon>Eurotiomycetidae</taxon>
        <taxon>Onygenales</taxon>
        <taxon>Onygenales incertae sedis</taxon>
        <taxon>Polytolypa</taxon>
    </lineage>
</organism>
<dbReference type="PANTHER" id="PTHR43695">
    <property type="entry name" value="PUTATIVE (AFU_ORTHOLOGUE AFUA_2G17250)-RELATED"/>
    <property type="match status" value="1"/>
</dbReference>